<sequence>MSFHSTEMVAIGESIGEKSDSDLIPFEGEWFGVVVAKSIK</sequence>
<evidence type="ECO:0000313" key="1">
    <source>
        <dbReference type="EMBL" id="MPN19787.1"/>
    </source>
</evidence>
<gene>
    <name evidence="1" type="ORF">SDC9_167159</name>
</gene>
<comment type="caution">
    <text evidence="1">The sequence shown here is derived from an EMBL/GenBank/DDBJ whole genome shotgun (WGS) entry which is preliminary data.</text>
</comment>
<protein>
    <submittedName>
        <fullName evidence="1">Uncharacterized protein</fullName>
    </submittedName>
</protein>
<organism evidence="1">
    <name type="scientific">bioreactor metagenome</name>
    <dbReference type="NCBI Taxonomy" id="1076179"/>
    <lineage>
        <taxon>unclassified sequences</taxon>
        <taxon>metagenomes</taxon>
        <taxon>ecological metagenomes</taxon>
    </lineage>
</organism>
<dbReference type="EMBL" id="VSSQ01067394">
    <property type="protein sequence ID" value="MPN19787.1"/>
    <property type="molecule type" value="Genomic_DNA"/>
</dbReference>
<reference evidence="1" key="1">
    <citation type="submission" date="2019-08" db="EMBL/GenBank/DDBJ databases">
        <authorList>
            <person name="Kucharzyk K."/>
            <person name="Murdoch R.W."/>
            <person name="Higgins S."/>
            <person name="Loffler F."/>
        </authorList>
    </citation>
    <scope>NUCLEOTIDE SEQUENCE</scope>
</reference>
<proteinExistence type="predicted"/>
<dbReference type="AlphaFoldDB" id="A0A645FZ25"/>
<accession>A0A645FZ25</accession>
<name>A0A645FZ25_9ZZZZ</name>